<dbReference type="Gene3D" id="3.40.50.300">
    <property type="entry name" value="P-loop containing nucleotide triphosphate hydrolases"/>
    <property type="match status" value="2"/>
</dbReference>
<evidence type="ECO:0000256" key="3">
    <source>
        <dbReference type="ARBA" id="ARBA00023134"/>
    </source>
</evidence>
<organism evidence="5 6">
    <name type="scientific">Cynara cardunculus var. scolymus</name>
    <name type="common">Globe artichoke</name>
    <name type="synonym">Cynara scolymus</name>
    <dbReference type="NCBI Taxonomy" id="59895"/>
    <lineage>
        <taxon>Eukaryota</taxon>
        <taxon>Viridiplantae</taxon>
        <taxon>Streptophyta</taxon>
        <taxon>Embryophyta</taxon>
        <taxon>Tracheophyta</taxon>
        <taxon>Spermatophyta</taxon>
        <taxon>Magnoliopsida</taxon>
        <taxon>eudicotyledons</taxon>
        <taxon>Gunneridae</taxon>
        <taxon>Pentapetalae</taxon>
        <taxon>asterids</taxon>
        <taxon>campanulids</taxon>
        <taxon>Asterales</taxon>
        <taxon>Asteraceae</taxon>
        <taxon>Carduoideae</taxon>
        <taxon>Cardueae</taxon>
        <taxon>Carduinae</taxon>
        <taxon>Cynara</taxon>
    </lineage>
</organism>
<dbReference type="InterPro" id="IPR006703">
    <property type="entry name" value="G_AIG1"/>
</dbReference>
<proteinExistence type="inferred from homology"/>
<keyword evidence="6" id="KW-1185">Reference proteome</keyword>
<keyword evidence="3" id="KW-0342">GTP-binding</keyword>
<dbReference type="EMBL" id="LEKV01003805">
    <property type="protein sequence ID" value="KVH98237.1"/>
    <property type="molecule type" value="Genomic_DNA"/>
</dbReference>
<sequence>MMGGSDARTLILVGKTGNGKSATGNSILGTKMFQSKRSFCGVTSRCELKTTVMEDGQMLNVIDTPEFQITSLTDFAGLLGSSVGRGTIGDIFSCIKLAIDGIHAVLVVFSVFNRSFEEEKAAISSLQYLFGKGICDYMIVVFTGADELEEDANQVQTLLSRVNMVLEQNDGEPYTNKIFTEMKVKRTDHYQERKKEHPEPTKEFQVLTEQEMLLLIEKIRVEHLNPKIEMMETMLMNMKLKFEQELKEERDARLKFKENTENAKKKDFPGFENFAFCMMGASDPRTLVLVGKTGNGKSATGNSILGKKMFRSKRSFCGVTSSCELKTTVLEDGQMLNVIDTPGLFYSSVDLETNLKEIASCVKLAIDGIDAVLLVFSVCNRVFEEEIAAISSLQMLFGKQICDYMIVVFSGGDDIEEDGQTLQDFLYDCPEPLKEILRLCGDRFVLFDNRTKDETKKADQVQQLLSLVNMVLENNGGQPYTNEIFTDLKKWSSELEGQTEEFQVLKDTEGHSKQQMLELMENMHVEHLKRTNDMLGLMLTEMKLKFQQQLLEEQAARLKVERDAEAASNKSKEDIVRLGEKLQKELAARFIWGHFTCL</sequence>
<dbReference type="InterPro" id="IPR027417">
    <property type="entry name" value="P-loop_NTPase"/>
</dbReference>
<dbReference type="Proteomes" id="UP000243975">
    <property type="component" value="Unassembled WGS sequence"/>
</dbReference>
<feature type="domain" description="AIG1-type G" evidence="4">
    <location>
        <begin position="5"/>
        <end position="239"/>
    </location>
</feature>
<evidence type="ECO:0000259" key="4">
    <source>
        <dbReference type="PROSITE" id="PS51720"/>
    </source>
</evidence>
<feature type="domain" description="AIG1-type G" evidence="4">
    <location>
        <begin position="282"/>
        <end position="489"/>
    </location>
</feature>
<evidence type="ECO:0000256" key="1">
    <source>
        <dbReference type="ARBA" id="ARBA00008535"/>
    </source>
</evidence>
<dbReference type="GO" id="GO:0005525">
    <property type="term" value="F:GTP binding"/>
    <property type="evidence" value="ECO:0007669"/>
    <property type="project" value="UniProtKB-KW"/>
</dbReference>
<keyword evidence="2" id="KW-0547">Nucleotide-binding</keyword>
<dbReference type="STRING" id="59895.A0A103XWM1"/>
<dbReference type="InterPro" id="IPR045058">
    <property type="entry name" value="GIMA/IAN/Toc"/>
</dbReference>
<dbReference type="FunFam" id="3.40.50.300:FF:000840">
    <property type="entry name" value="Immune-associated nucleotide-binding protein 9"/>
    <property type="match status" value="1"/>
</dbReference>
<accession>A0A103XWM1</accession>
<name>A0A103XWM1_CYNCS</name>
<dbReference type="PANTHER" id="PTHR10903:SF184">
    <property type="entry name" value="GTP-BINDING PROTEIN A"/>
    <property type="match status" value="1"/>
</dbReference>
<dbReference type="PROSITE" id="PS51720">
    <property type="entry name" value="G_AIG1"/>
    <property type="match status" value="2"/>
</dbReference>
<dbReference type="Gramene" id="KVH98237">
    <property type="protein sequence ID" value="KVH98237"/>
    <property type="gene ID" value="Ccrd_023543"/>
</dbReference>
<dbReference type="OMA" id="CIFREKE"/>
<dbReference type="CDD" id="cd01852">
    <property type="entry name" value="AIG1"/>
    <property type="match status" value="1"/>
</dbReference>
<reference evidence="5 6" key="1">
    <citation type="journal article" date="2016" name="Sci. Rep.">
        <title>The genome sequence of the outbreeding globe artichoke constructed de novo incorporating a phase-aware low-pass sequencing strategy of F1 progeny.</title>
        <authorList>
            <person name="Scaglione D."/>
            <person name="Reyes-Chin-Wo S."/>
            <person name="Acquadro A."/>
            <person name="Froenicke L."/>
            <person name="Portis E."/>
            <person name="Beitel C."/>
            <person name="Tirone M."/>
            <person name="Mauro R."/>
            <person name="Lo Monaco A."/>
            <person name="Mauromicale G."/>
            <person name="Faccioli P."/>
            <person name="Cattivelli L."/>
            <person name="Rieseberg L."/>
            <person name="Michelmore R."/>
            <person name="Lanteri S."/>
        </authorList>
    </citation>
    <scope>NUCLEOTIDE SEQUENCE [LARGE SCALE GENOMIC DNA]</scope>
    <source>
        <strain evidence="5">2C</strain>
    </source>
</reference>
<dbReference type="PANTHER" id="PTHR10903">
    <property type="entry name" value="GTPASE, IMAP FAMILY MEMBER-RELATED"/>
    <property type="match status" value="1"/>
</dbReference>
<comment type="caution">
    <text evidence="5">The sequence shown here is derived from an EMBL/GenBank/DDBJ whole genome shotgun (WGS) entry which is preliminary data.</text>
</comment>
<dbReference type="SUPFAM" id="SSF52540">
    <property type="entry name" value="P-loop containing nucleoside triphosphate hydrolases"/>
    <property type="match status" value="2"/>
</dbReference>
<evidence type="ECO:0000256" key="2">
    <source>
        <dbReference type="ARBA" id="ARBA00022741"/>
    </source>
</evidence>
<evidence type="ECO:0000313" key="5">
    <source>
        <dbReference type="EMBL" id="KVH98237.1"/>
    </source>
</evidence>
<evidence type="ECO:0000313" key="6">
    <source>
        <dbReference type="Proteomes" id="UP000243975"/>
    </source>
</evidence>
<gene>
    <name evidence="5" type="ORF">Ccrd_023543</name>
</gene>
<dbReference type="AlphaFoldDB" id="A0A103XWM1"/>
<protein>
    <submittedName>
        <fullName evidence="5">AIG1-like protein</fullName>
    </submittedName>
</protein>
<dbReference type="Pfam" id="PF04548">
    <property type="entry name" value="AIG1"/>
    <property type="match status" value="2"/>
</dbReference>
<comment type="similarity">
    <text evidence="1">Belongs to the TRAFAC class TrmE-Era-EngA-EngB-Septin-like GTPase superfamily. AIG1/Toc34/Toc159-like paraseptin GTPase family. IAN subfamily.</text>
</comment>